<evidence type="ECO:0000313" key="3">
    <source>
        <dbReference type="Proteomes" id="UP000593577"/>
    </source>
</evidence>
<dbReference type="EMBL" id="JABFAA010000009">
    <property type="protein sequence ID" value="MBA0692205.1"/>
    <property type="molecule type" value="Genomic_DNA"/>
</dbReference>
<proteinExistence type="predicted"/>
<dbReference type="Pfam" id="PF13456">
    <property type="entry name" value="RVT_3"/>
    <property type="match status" value="1"/>
</dbReference>
<dbReference type="PANTHER" id="PTHR47723">
    <property type="entry name" value="OS05G0353850 PROTEIN"/>
    <property type="match status" value="1"/>
</dbReference>
<dbReference type="InterPro" id="IPR053151">
    <property type="entry name" value="RNase_H-like"/>
</dbReference>
<gene>
    <name evidence="2" type="ORF">Goari_009783</name>
</gene>
<feature type="domain" description="RNase H type-1" evidence="1">
    <location>
        <begin position="2"/>
        <end position="82"/>
    </location>
</feature>
<keyword evidence="3" id="KW-1185">Reference proteome</keyword>
<comment type="caution">
    <text evidence="2">The sequence shown here is derived from an EMBL/GenBank/DDBJ whole genome shotgun (WGS) entry which is preliminary data.</text>
</comment>
<feature type="non-terminal residue" evidence="2">
    <location>
        <position position="1"/>
    </location>
</feature>
<dbReference type="InterPro" id="IPR012337">
    <property type="entry name" value="RNaseH-like_sf"/>
</dbReference>
<organism evidence="2 3">
    <name type="scientific">Gossypium aridum</name>
    <name type="common">American cotton</name>
    <name type="synonym">Erioxylum aridum</name>
    <dbReference type="NCBI Taxonomy" id="34290"/>
    <lineage>
        <taxon>Eukaryota</taxon>
        <taxon>Viridiplantae</taxon>
        <taxon>Streptophyta</taxon>
        <taxon>Embryophyta</taxon>
        <taxon>Tracheophyta</taxon>
        <taxon>Spermatophyta</taxon>
        <taxon>Magnoliopsida</taxon>
        <taxon>eudicotyledons</taxon>
        <taxon>Gunneridae</taxon>
        <taxon>Pentapetalae</taxon>
        <taxon>rosids</taxon>
        <taxon>malvids</taxon>
        <taxon>Malvales</taxon>
        <taxon>Malvaceae</taxon>
        <taxon>Malvoideae</taxon>
        <taxon>Gossypium</taxon>
    </lineage>
</organism>
<reference evidence="2 3" key="1">
    <citation type="journal article" date="2019" name="Genome Biol. Evol.">
        <title>Insights into the evolution of the New World diploid cottons (Gossypium, subgenus Houzingenia) based on genome sequencing.</title>
        <authorList>
            <person name="Grover C.E."/>
            <person name="Arick M.A. 2nd"/>
            <person name="Thrash A."/>
            <person name="Conover J.L."/>
            <person name="Sanders W.S."/>
            <person name="Peterson D.G."/>
            <person name="Frelichowski J.E."/>
            <person name="Scheffler J.A."/>
            <person name="Scheffler B.E."/>
            <person name="Wendel J.F."/>
        </authorList>
    </citation>
    <scope>NUCLEOTIDE SEQUENCE [LARGE SCALE GENOMIC DNA]</scope>
    <source>
        <strain evidence="2">185</strain>
        <tissue evidence="2">Leaf</tissue>
    </source>
</reference>
<dbReference type="Proteomes" id="UP000593577">
    <property type="component" value="Unassembled WGS sequence"/>
</dbReference>
<evidence type="ECO:0000259" key="1">
    <source>
        <dbReference type="Pfam" id="PF13456"/>
    </source>
</evidence>
<dbReference type="Gene3D" id="3.30.420.10">
    <property type="entry name" value="Ribonuclease H-like superfamily/Ribonuclease H"/>
    <property type="match status" value="1"/>
</dbReference>
<dbReference type="SUPFAM" id="SSF53098">
    <property type="entry name" value="Ribonuclease H-like"/>
    <property type="match status" value="1"/>
</dbReference>
<dbReference type="GO" id="GO:0004523">
    <property type="term" value="F:RNA-DNA hybrid ribonuclease activity"/>
    <property type="evidence" value="ECO:0007669"/>
    <property type="project" value="InterPro"/>
</dbReference>
<protein>
    <recommendedName>
        <fullName evidence="1">RNase H type-1 domain-containing protein</fullName>
    </recommendedName>
</protein>
<dbReference type="CDD" id="cd06222">
    <property type="entry name" value="RNase_H_like"/>
    <property type="match status" value="1"/>
</dbReference>
<dbReference type="InterPro" id="IPR036397">
    <property type="entry name" value="RNaseH_sf"/>
</dbReference>
<sequence>GSVRFNKGFAIDGGCVRDYNGERIIGFARYLDNCTVLEAELWGILDWLNLILDRRFERILIQIDSIEAINIIMENSLRNSNATIVRRIHVKQ</sequence>
<dbReference type="InterPro" id="IPR002156">
    <property type="entry name" value="RNaseH_domain"/>
</dbReference>
<evidence type="ECO:0000313" key="2">
    <source>
        <dbReference type="EMBL" id="MBA0692205.1"/>
    </source>
</evidence>
<accession>A0A7J8XY49</accession>
<dbReference type="AlphaFoldDB" id="A0A7J8XY49"/>
<dbReference type="PANTHER" id="PTHR47723:SF19">
    <property type="entry name" value="POLYNUCLEOTIDYL TRANSFERASE, RIBONUCLEASE H-LIKE SUPERFAMILY PROTEIN"/>
    <property type="match status" value="1"/>
</dbReference>
<name>A0A7J8XY49_GOSAI</name>
<dbReference type="GO" id="GO:0003676">
    <property type="term" value="F:nucleic acid binding"/>
    <property type="evidence" value="ECO:0007669"/>
    <property type="project" value="InterPro"/>
</dbReference>
<dbReference type="InterPro" id="IPR044730">
    <property type="entry name" value="RNase_H-like_dom_plant"/>
</dbReference>